<protein>
    <submittedName>
        <fullName evidence="2">Uncharacterized protein</fullName>
    </submittedName>
</protein>
<sequence length="112" mass="12471">MRLRAPRWTQHAGTVNGHDTHNSDKDKFLAVTDIRTVWAWRVFGNSKQAVLLRTPVDRGEEVYGTSPHTSGEASPRYGYLTWMDEHGAVGRSEGGGVGRSAWNFQTGCGRRV</sequence>
<dbReference type="Proteomes" id="UP001194468">
    <property type="component" value="Unassembled WGS sequence"/>
</dbReference>
<keyword evidence="3" id="KW-1185">Reference proteome</keyword>
<name>A0AAD4BCZ4_BOLED</name>
<comment type="caution">
    <text evidence="2">The sequence shown here is derived from an EMBL/GenBank/DDBJ whole genome shotgun (WGS) entry which is preliminary data.</text>
</comment>
<proteinExistence type="predicted"/>
<evidence type="ECO:0000313" key="2">
    <source>
        <dbReference type="EMBL" id="KAF8421515.1"/>
    </source>
</evidence>
<dbReference type="EMBL" id="WHUW01000141">
    <property type="protein sequence ID" value="KAF8421515.1"/>
    <property type="molecule type" value="Genomic_DNA"/>
</dbReference>
<accession>A0AAD4BCZ4</accession>
<reference evidence="2" key="1">
    <citation type="submission" date="2019-10" db="EMBL/GenBank/DDBJ databases">
        <authorList>
            <consortium name="DOE Joint Genome Institute"/>
            <person name="Kuo A."/>
            <person name="Miyauchi S."/>
            <person name="Kiss E."/>
            <person name="Drula E."/>
            <person name="Kohler A."/>
            <person name="Sanchez-Garcia M."/>
            <person name="Andreopoulos B."/>
            <person name="Barry K.W."/>
            <person name="Bonito G."/>
            <person name="Buee M."/>
            <person name="Carver A."/>
            <person name="Chen C."/>
            <person name="Cichocki N."/>
            <person name="Clum A."/>
            <person name="Culley D."/>
            <person name="Crous P.W."/>
            <person name="Fauchery L."/>
            <person name="Girlanda M."/>
            <person name="Hayes R."/>
            <person name="Keri Z."/>
            <person name="LaButti K."/>
            <person name="Lipzen A."/>
            <person name="Lombard V."/>
            <person name="Magnuson J."/>
            <person name="Maillard F."/>
            <person name="Morin E."/>
            <person name="Murat C."/>
            <person name="Nolan M."/>
            <person name="Ohm R."/>
            <person name="Pangilinan J."/>
            <person name="Pereira M."/>
            <person name="Perotto S."/>
            <person name="Peter M."/>
            <person name="Riley R."/>
            <person name="Sitrit Y."/>
            <person name="Stielow B."/>
            <person name="Szollosi G."/>
            <person name="Zifcakova L."/>
            <person name="Stursova M."/>
            <person name="Spatafora J.W."/>
            <person name="Tedersoo L."/>
            <person name="Vaario L.-M."/>
            <person name="Yamada A."/>
            <person name="Yan M."/>
            <person name="Wang P."/>
            <person name="Xu J."/>
            <person name="Bruns T."/>
            <person name="Baldrian P."/>
            <person name="Vilgalys R."/>
            <person name="Henrissat B."/>
            <person name="Grigoriev I.V."/>
            <person name="Hibbett D."/>
            <person name="Nagy L.G."/>
            <person name="Martin F.M."/>
        </authorList>
    </citation>
    <scope>NUCLEOTIDE SEQUENCE</scope>
    <source>
        <strain evidence="2">BED1</strain>
    </source>
</reference>
<reference evidence="2" key="2">
    <citation type="journal article" date="2020" name="Nat. Commun.">
        <title>Large-scale genome sequencing of mycorrhizal fungi provides insights into the early evolution of symbiotic traits.</title>
        <authorList>
            <person name="Miyauchi S."/>
            <person name="Kiss E."/>
            <person name="Kuo A."/>
            <person name="Drula E."/>
            <person name="Kohler A."/>
            <person name="Sanchez-Garcia M."/>
            <person name="Morin E."/>
            <person name="Andreopoulos B."/>
            <person name="Barry K.W."/>
            <person name="Bonito G."/>
            <person name="Buee M."/>
            <person name="Carver A."/>
            <person name="Chen C."/>
            <person name="Cichocki N."/>
            <person name="Clum A."/>
            <person name="Culley D."/>
            <person name="Crous P.W."/>
            <person name="Fauchery L."/>
            <person name="Girlanda M."/>
            <person name="Hayes R.D."/>
            <person name="Keri Z."/>
            <person name="LaButti K."/>
            <person name="Lipzen A."/>
            <person name="Lombard V."/>
            <person name="Magnuson J."/>
            <person name="Maillard F."/>
            <person name="Murat C."/>
            <person name="Nolan M."/>
            <person name="Ohm R.A."/>
            <person name="Pangilinan J."/>
            <person name="Pereira M.F."/>
            <person name="Perotto S."/>
            <person name="Peter M."/>
            <person name="Pfister S."/>
            <person name="Riley R."/>
            <person name="Sitrit Y."/>
            <person name="Stielow J.B."/>
            <person name="Szollosi G."/>
            <person name="Zifcakova L."/>
            <person name="Stursova M."/>
            <person name="Spatafora J.W."/>
            <person name="Tedersoo L."/>
            <person name="Vaario L.M."/>
            <person name="Yamada A."/>
            <person name="Yan M."/>
            <person name="Wang P."/>
            <person name="Xu J."/>
            <person name="Bruns T."/>
            <person name="Baldrian P."/>
            <person name="Vilgalys R."/>
            <person name="Dunand C."/>
            <person name="Henrissat B."/>
            <person name="Grigoriev I.V."/>
            <person name="Hibbett D."/>
            <person name="Nagy L.G."/>
            <person name="Martin F.M."/>
        </authorList>
    </citation>
    <scope>NUCLEOTIDE SEQUENCE</scope>
    <source>
        <strain evidence="2">BED1</strain>
    </source>
</reference>
<dbReference type="AlphaFoldDB" id="A0AAD4BCZ4"/>
<gene>
    <name evidence="2" type="ORF">L210DRAFT_3510201</name>
</gene>
<feature type="region of interest" description="Disordered" evidence="1">
    <location>
        <begin position="1"/>
        <end position="23"/>
    </location>
</feature>
<organism evidence="2 3">
    <name type="scientific">Boletus edulis BED1</name>
    <dbReference type="NCBI Taxonomy" id="1328754"/>
    <lineage>
        <taxon>Eukaryota</taxon>
        <taxon>Fungi</taxon>
        <taxon>Dikarya</taxon>
        <taxon>Basidiomycota</taxon>
        <taxon>Agaricomycotina</taxon>
        <taxon>Agaricomycetes</taxon>
        <taxon>Agaricomycetidae</taxon>
        <taxon>Boletales</taxon>
        <taxon>Boletineae</taxon>
        <taxon>Boletaceae</taxon>
        <taxon>Boletoideae</taxon>
        <taxon>Boletus</taxon>
    </lineage>
</organism>
<evidence type="ECO:0000256" key="1">
    <source>
        <dbReference type="SAM" id="MobiDB-lite"/>
    </source>
</evidence>
<evidence type="ECO:0000313" key="3">
    <source>
        <dbReference type="Proteomes" id="UP001194468"/>
    </source>
</evidence>